<gene>
    <name evidence="2" type="ORF">GCM10010981_15090</name>
</gene>
<name>A0ABQ1FR37_9GAMM</name>
<proteinExistence type="predicted"/>
<evidence type="ECO:0000256" key="1">
    <source>
        <dbReference type="SAM" id="MobiDB-lite"/>
    </source>
</evidence>
<accession>A0ABQ1FR37</accession>
<dbReference type="Proteomes" id="UP000620046">
    <property type="component" value="Unassembled WGS sequence"/>
</dbReference>
<evidence type="ECO:0000313" key="3">
    <source>
        <dbReference type="Proteomes" id="UP000620046"/>
    </source>
</evidence>
<protein>
    <submittedName>
        <fullName evidence="2">Uncharacterized protein</fullName>
    </submittedName>
</protein>
<dbReference type="EMBL" id="BMJA01000001">
    <property type="protein sequence ID" value="GGA27362.1"/>
    <property type="molecule type" value="Genomic_DNA"/>
</dbReference>
<reference evidence="3" key="1">
    <citation type="journal article" date="2019" name="Int. J. Syst. Evol. Microbiol.">
        <title>The Global Catalogue of Microorganisms (GCM) 10K type strain sequencing project: providing services to taxonomists for standard genome sequencing and annotation.</title>
        <authorList>
            <consortium name="The Broad Institute Genomics Platform"/>
            <consortium name="The Broad Institute Genome Sequencing Center for Infectious Disease"/>
            <person name="Wu L."/>
            <person name="Ma J."/>
        </authorList>
    </citation>
    <scope>NUCLEOTIDE SEQUENCE [LARGE SCALE GENOMIC DNA]</scope>
    <source>
        <strain evidence="3">CGMCC 1.15439</strain>
    </source>
</reference>
<comment type="caution">
    <text evidence="2">The sequence shown here is derived from an EMBL/GenBank/DDBJ whole genome shotgun (WGS) entry which is preliminary data.</text>
</comment>
<evidence type="ECO:0000313" key="2">
    <source>
        <dbReference type="EMBL" id="GGA27362.1"/>
    </source>
</evidence>
<feature type="region of interest" description="Disordered" evidence="1">
    <location>
        <begin position="30"/>
        <end position="58"/>
    </location>
</feature>
<keyword evidence="3" id="KW-1185">Reference proteome</keyword>
<organism evidence="2 3">
    <name type="scientific">Dyella nitratireducens</name>
    <dbReference type="NCBI Taxonomy" id="1849580"/>
    <lineage>
        <taxon>Bacteria</taxon>
        <taxon>Pseudomonadati</taxon>
        <taxon>Pseudomonadota</taxon>
        <taxon>Gammaproteobacteria</taxon>
        <taxon>Lysobacterales</taxon>
        <taxon>Rhodanobacteraceae</taxon>
        <taxon>Dyella</taxon>
    </lineage>
</organism>
<sequence>MLKNPVPRYLLPPLRVVGEGWGGVKQPRAEFPVCGKPTQPHPGPPLPMQGRERVGETE</sequence>